<evidence type="ECO:0000313" key="3">
    <source>
        <dbReference type="RefSeq" id="XP_033782103.1"/>
    </source>
</evidence>
<dbReference type="CTD" id="57415"/>
<name>A0A6P8Q4M0_GEOSA</name>
<sequence length="173" mass="19944">MLFAVVRSELNSRYMLKMKSYLAQEVDLSKIHENILSRRVKLLQQMENCLENHEAEKRCRHQEVDAAFKRNRTLLDDIEVAEKRLHTRAHLLPHPNILNLETQYWASVEETIPKWEQFLLGKTQAPFGVSKHEAVKRKGTGSPETVQTAKNKDLPPPGLNSKLSLRQHNLAGC</sequence>
<dbReference type="OrthoDB" id="9871079at2759"/>
<protein>
    <submittedName>
        <fullName evidence="3">Uncharacterized protein C3orf14 homolog isoform X1</fullName>
    </submittedName>
</protein>
<reference evidence="3" key="1">
    <citation type="submission" date="2025-08" db="UniProtKB">
        <authorList>
            <consortium name="RefSeq"/>
        </authorList>
    </citation>
    <scope>IDENTIFICATION</scope>
</reference>
<dbReference type="InterPro" id="IPR028006">
    <property type="entry name" value="CEP15-like"/>
</dbReference>
<keyword evidence="2" id="KW-1185">Reference proteome</keyword>
<dbReference type="FunCoup" id="A0A6P8Q4M0">
    <property type="interactions" value="82"/>
</dbReference>
<dbReference type="KEGG" id="gsh:117351220"/>
<dbReference type="InParanoid" id="A0A6P8Q4M0"/>
<proteinExistence type="predicted"/>
<dbReference type="PANTHER" id="PTHR14286:SF2">
    <property type="entry name" value="CENTROSOMAL PROTEIN 15 KDA"/>
    <property type="match status" value="1"/>
</dbReference>
<evidence type="ECO:0000313" key="2">
    <source>
        <dbReference type="Proteomes" id="UP000515159"/>
    </source>
</evidence>
<evidence type="ECO:0000256" key="1">
    <source>
        <dbReference type="SAM" id="MobiDB-lite"/>
    </source>
</evidence>
<dbReference type="GeneID" id="117351220"/>
<dbReference type="PANTHER" id="PTHR14286">
    <property type="entry name" value="GENE, 49355-RELATED"/>
    <property type="match status" value="1"/>
</dbReference>
<dbReference type="RefSeq" id="XP_033782103.1">
    <property type="nucleotide sequence ID" value="XM_033926212.1"/>
</dbReference>
<feature type="region of interest" description="Disordered" evidence="1">
    <location>
        <begin position="132"/>
        <end position="163"/>
    </location>
</feature>
<gene>
    <name evidence="3" type="primary">C17H3orf14</name>
</gene>
<dbReference type="AlphaFoldDB" id="A0A6P8Q4M0"/>
<dbReference type="Proteomes" id="UP000515159">
    <property type="component" value="Chromosome 17"/>
</dbReference>
<organism evidence="2 3">
    <name type="scientific">Geotrypetes seraphini</name>
    <name type="common">Gaboon caecilian</name>
    <name type="synonym">Caecilia seraphini</name>
    <dbReference type="NCBI Taxonomy" id="260995"/>
    <lineage>
        <taxon>Eukaryota</taxon>
        <taxon>Metazoa</taxon>
        <taxon>Chordata</taxon>
        <taxon>Craniata</taxon>
        <taxon>Vertebrata</taxon>
        <taxon>Euteleostomi</taxon>
        <taxon>Amphibia</taxon>
        <taxon>Gymnophiona</taxon>
        <taxon>Geotrypetes</taxon>
    </lineage>
</organism>
<dbReference type="Pfam" id="PF15134">
    <property type="entry name" value="CEP15-like"/>
    <property type="match status" value="1"/>
</dbReference>
<accession>A0A6P8Q4M0</accession>